<dbReference type="PROSITE" id="PS50011">
    <property type="entry name" value="PROTEIN_KINASE_DOM"/>
    <property type="match status" value="3"/>
</dbReference>
<evidence type="ECO:0000313" key="3">
    <source>
        <dbReference type="Proteomes" id="UP001229421"/>
    </source>
</evidence>
<organism evidence="2 3">
    <name type="scientific">Tagetes erecta</name>
    <name type="common">African marigold</name>
    <dbReference type="NCBI Taxonomy" id="13708"/>
    <lineage>
        <taxon>Eukaryota</taxon>
        <taxon>Viridiplantae</taxon>
        <taxon>Streptophyta</taxon>
        <taxon>Embryophyta</taxon>
        <taxon>Tracheophyta</taxon>
        <taxon>Spermatophyta</taxon>
        <taxon>Magnoliopsida</taxon>
        <taxon>eudicotyledons</taxon>
        <taxon>Gunneridae</taxon>
        <taxon>Pentapetalae</taxon>
        <taxon>asterids</taxon>
        <taxon>campanulids</taxon>
        <taxon>Asterales</taxon>
        <taxon>Asteraceae</taxon>
        <taxon>Asteroideae</taxon>
        <taxon>Heliantheae alliance</taxon>
        <taxon>Tageteae</taxon>
        <taxon>Tagetes</taxon>
    </lineage>
</organism>
<dbReference type="GO" id="GO:0005524">
    <property type="term" value="F:ATP binding"/>
    <property type="evidence" value="ECO:0007669"/>
    <property type="project" value="InterPro"/>
</dbReference>
<evidence type="ECO:0000259" key="1">
    <source>
        <dbReference type="PROSITE" id="PS50011"/>
    </source>
</evidence>
<feature type="domain" description="Protein kinase" evidence="1">
    <location>
        <begin position="129"/>
        <end position="446"/>
    </location>
</feature>
<protein>
    <recommendedName>
        <fullName evidence="1">Protein kinase domain-containing protein</fullName>
    </recommendedName>
</protein>
<gene>
    <name evidence="2" type="ORF">QVD17_39959</name>
</gene>
<dbReference type="GO" id="GO:0004714">
    <property type="term" value="F:transmembrane receptor protein tyrosine kinase activity"/>
    <property type="evidence" value="ECO:0007669"/>
    <property type="project" value="InterPro"/>
</dbReference>
<reference evidence="2" key="1">
    <citation type="journal article" date="2023" name="bioRxiv">
        <title>Improved chromosome-level genome assembly for marigold (Tagetes erecta).</title>
        <authorList>
            <person name="Jiang F."/>
            <person name="Yuan L."/>
            <person name="Wang S."/>
            <person name="Wang H."/>
            <person name="Xu D."/>
            <person name="Wang A."/>
            <person name="Fan W."/>
        </authorList>
    </citation>
    <scope>NUCLEOTIDE SEQUENCE</scope>
    <source>
        <strain evidence="2">WSJ</strain>
        <tissue evidence="2">Leaf</tissue>
    </source>
</reference>
<dbReference type="PANTHER" id="PTHR27003:SF471">
    <property type="entry name" value="VASCULAR ENDOTHELIAL GROWTH FACTOR RECEPTOR 2 (VEGFR2)-RELATED"/>
    <property type="match status" value="1"/>
</dbReference>
<dbReference type="InterPro" id="IPR045272">
    <property type="entry name" value="ANXUR1/2-like"/>
</dbReference>
<accession>A0AAD8NFT7</accession>
<dbReference type="EMBL" id="JAUHHV010000011">
    <property type="protein sequence ID" value="KAK1408304.1"/>
    <property type="molecule type" value="Genomic_DNA"/>
</dbReference>
<dbReference type="Pfam" id="PF07714">
    <property type="entry name" value="PK_Tyr_Ser-Thr"/>
    <property type="match status" value="2"/>
</dbReference>
<dbReference type="Gene3D" id="3.30.200.20">
    <property type="entry name" value="Phosphorylase Kinase, domain 1"/>
    <property type="match status" value="2"/>
</dbReference>
<sequence length="753" mass="86599">MGPMDPATRNTGGVSHESDIYAFGVVLLDMLRGKRKSAADDEWDRVLTSFRANHFDNPKFLQDIIDPYLWIQMSPSSLAKFSRLAYSCLNEDRAQRPSLVDIVRQLGKAMLLQSMHDYLVEYWGHLKFRMSDIKLATNNFSETCRIRTQFAFALCFSYRTEFDHFCMQSPSSIKADNTVVIKRFPYGDKVLRDIMFFTEIKMLMSVKHPNIVTLRGYCVEGTERIIVTENISNGYLDDYLKKNDMRCILTWVKRLKICIDVAHALSYLHYEMEDQTIIINRGLDSSNIGLDENLGAKIVDFGQSSIIFPPNQEEGGLYDDRFGSLYYVDPEYAMTGKFKRESDVYSFGVVMFEILCGRLAGDPIYLNESDKGLADVARQRFCNRPLEDLIDPLIKEETGENNFVLERGPNKESLQTFIEIAYQCVAVTQHQRPTMIVVLKKLEEALSFQENNKDKYIIPLEDIKLATQNFHDNNCIGGEEFRKVYKGNLVDGEGVNTIVAKRYGQGEEQFLRELQIVWEYKHENVIGLVGYCNEQEEKVIVYEYASKGSLDRYLNDASLTWMQRLNICVDVASALDFIHGGAGKQAKVIHRDINSANILLSDDWKAKLANFEHSLVRINHETDYVIDHVCHTSRHLDPLYKKSGFLTVESDIYSFGVVLFEILYGKSTSTVYKHEGHYLPDLIKNKFEEGKLDKVVFDKIKEQIVPESLTAFQEIAYQCLHHEREKRPTSEEVLMQLQMAFAFQVSSIIVLPK</sequence>
<comment type="caution">
    <text evidence="2">The sequence shown here is derived from an EMBL/GenBank/DDBJ whole genome shotgun (WGS) entry which is preliminary data.</text>
</comment>
<name>A0AAD8NFT7_TARER</name>
<dbReference type="PANTHER" id="PTHR27003">
    <property type="entry name" value="OS07G0166700 PROTEIN"/>
    <property type="match status" value="1"/>
</dbReference>
<dbReference type="SUPFAM" id="SSF56112">
    <property type="entry name" value="Protein kinase-like (PK-like)"/>
    <property type="match status" value="3"/>
</dbReference>
<dbReference type="AlphaFoldDB" id="A0AAD8NFT7"/>
<dbReference type="InterPro" id="IPR001245">
    <property type="entry name" value="Ser-Thr/Tyr_kinase_cat_dom"/>
</dbReference>
<dbReference type="InterPro" id="IPR011009">
    <property type="entry name" value="Kinase-like_dom_sf"/>
</dbReference>
<dbReference type="GO" id="GO:0005886">
    <property type="term" value="C:plasma membrane"/>
    <property type="evidence" value="ECO:0007669"/>
    <property type="project" value="TreeGrafter"/>
</dbReference>
<keyword evidence="3" id="KW-1185">Reference proteome</keyword>
<dbReference type="Proteomes" id="UP001229421">
    <property type="component" value="Unassembled WGS sequence"/>
</dbReference>
<feature type="domain" description="Protein kinase" evidence="1">
    <location>
        <begin position="1"/>
        <end position="119"/>
    </location>
</feature>
<feature type="domain" description="Protein kinase" evidence="1">
    <location>
        <begin position="470"/>
        <end position="741"/>
    </location>
</feature>
<dbReference type="Gene3D" id="1.10.510.10">
    <property type="entry name" value="Transferase(Phosphotransferase) domain 1"/>
    <property type="match status" value="3"/>
</dbReference>
<dbReference type="InterPro" id="IPR000719">
    <property type="entry name" value="Prot_kinase_dom"/>
</dbReference>
<proteinExistence type="predicted"/>
<evidence type="ECO:0000313" key="2">
    <source>
        <dbReference type="EMBL" id="KAK1408304.1"/>
    </source>
</evidence>
<dbReference type="GO" id="GO:0009506">
    <property type="term" value="C:plasmodesma"/>
    <property type="evidence" value="ECO:0007669"/>
    <property type="project" value="TreeGrafter"/>
</dbReference>